<organism evidence="1 2">
    <name type="scientific">Methanolobus mangrovi</name>
    <dbReference type="NCBI Taxonomy" id="3072977"/>
    <lineage>
        <taxon>Archaea</taxon>
        <taxon>Methanobacteriati</taxon>
        <taxon>Methanobacteriota</taxon>
        <taxon>Stenosarchaea group</taxon>
        <taxon>Methanomicrobia</taxon>
        <taxon>Methanosarcinales</taxon>
        <taxon>Methanosarcinaceae</taxon>
        <taxon>Methanolobus</taxon>
    </lineage>
</organism>
<evidence type="ECO:0008006" key="3">
    <source>
        <dbReference type="Google" id="ProtNLM"/>
    </source>
</evidence>
<dbReference type="Proteomes" id="UP001183006">
    <property type="component" value="Chromosome"/>
</dbReference>
<dbReference type="KEGG" id="mmav:RE476_03300"/>
<dbReference type="Gene3D" id="2.60.40.790">
    <property type="match status" value="1"/>
</dbReference>
<accession>A0AA51YJR1</accession>
<name>A0AA51YJR1_9EURY</name>
<dbReference type="AlphaFoldDB" id="A0AA51YJR1"/>
<proteinExistence type="predicted"/>
<evidence type="ECO:0000313" key="2">
    <source>
        <dbReference type="Proteomes" id="UP001183006"/>
    </source>
</evidence>
<gene>
    <name evidence="1" type="ORF">RE476_03300</name>
</gene>
<protein>
    <recommendedName>
        <fullName evidence="3">Hsp20/alpha crystallin family protein</fullName>
    </recommendedName>
</protein>
<evidence type="ECO:0000313" key="1">
    <source>
        <dbReference type="EMBL" id="WMW22863.1"/>
    </source>
</evidence>
<dbReference type="EMBL" id="CP133594">
    <property type="protein sequence ID" value="WMW22863.1"/>
    <property type="molecule type" value="Genomic_DNA"/>
</dbReference>
<dbReference type="GeneID" id="84229135"/>
<reference evidence="1" key="1">
    <citation type="submission" date="2023-08" db="EMBL/GenBank/DDBJ databases">
        <title>Methanolobus mangrovi sp. nov. and Methanolobus sediminis sp. nov, two novel methylotrophic methanogens isolated from mangrove sediments in China.</title>
        <authorList>
            <person name="Zhou J."/>
        </authorList>
    </citation>
    <scope>NUCLEOTIDE SEQUENCE</scope>
    <source>
        <strain evidence="1">FTZ2</strain>
    </source>
</reference>
<dbReference type="InterPro" id="IPR008978">
    <property type="entry name" value="HSP20-like_chaperone"/>
</dbReference>
<dbReference type="RefSeq" id="WP_309308977.1">
    <property type="nucleotide sequence ID" value="NZ_CP133594.1"/>
</dbReference>
<dbReference type="SUPFAM" id="SSF49764">
    <property type="entry name" value="HSP20-like chaperones"/>
    <property type="match status" value="1"/>
</dbReference>
<dbReference type="CDD" id="cd06464">
    <property type="entry name" value="ACD_sHsps-like"/>
    <property type="match status" value="1"/>
</dbReference>
<keyword evidence="2" id="KW-1185">Reference proteome</keyword>
<sequence length="169" mass="19071">MNDKDHYSGDDDSQDKIASIDELIEHIMKMFASSIKQNGGKPVIHGFTIINQPGKKPTIFGFRGQHGVEPFEYEDDDEETEGDFYIFNQEPFIDVFEAENKVFLMADLGVEENSVEYHSYESHVELTVITSGTGYSKVIDLPCKVDPTSMISSYRNGVLELVFENAAEE</sequence>